<proteinExistence type="predicted"/>
<organism evidence="2 3">
    <name type="scientific">Verticillium dahliae</name>
    <name type="common">Verticillium wilt</name>
    <dbReference type="NCBI Taxonomy" id="27337"/>
    <lineage>
        <taxon>Eukaryota</taxon>
        <taxon>Fungi</taxon>
        <taxon>Dikarya</taxon>
        <taxon>Ascomycota</taxon>
        <taxon>Pezizomycotina</taxon>
        <taxon>Sordariomycetes</taxon>
        <taxon>Hypocreomycetidae</taxon>
        <taxon>Glomerellales</taxon>
        <taxon>Plectosphaerellaceae</taxon>
        <taxon>Verticillium</taxon>
    </lineage>
</organism>
<evidence type="ECO:0000256" key="1">
    <source>
        <dbReference type="SAM" id="SignalP"/>
    </source>
</evidence>
<dbReference type="Proteomes" id="UP000236305">
    <property type="component" value="Unassembled WGS sequence"/>
</dbReference>
<reference evidence="2 3" key="1">
    <citation type="submission" date="2017-12" db="EMBL/GenBank/DDBJ databases">
        <title>Comparative genomics yields insights into virulence evolution of Verticillium dahliae.</title>
        <authorList>
            <person name="Fan R."/>
            <person name="Armitage A.D."/>
            <person name="Cascant-Lopez E."/>
            <person name="Sobczyk M."/>
            <person name="Cockerton H.M."/>
            <person name="Harrison R.J."/>
        </authorList>
    </citation>
    <scope>NUCLEOTIDE SEQUENCE [LARGE SCALE GENOMIC DNA]</scope>
    <source>
        <strain evidence="2 3">12008</strain>
    </source>
</reference>
<feature type="chain" id="PRO_5041402138" evidence="1">
    <location>
        <begin position="18"/>
        <end position="65"/>
    </location>
</feature>
<evidence type="ECO:0000313" key="2">
    <source>
        <dbReference type="EMBL" id="PNH31110.1"/>
    </source>
</evidence>
<name>A0AA44WK32_VERDA</name>
<gene>
    <name evidence="2" type="ORF">BJF96_g5477</name>
</gene>
<dbReference type="EMBL" id="MPSH01000017">
    <property type="protein sequence ID" value="PNH31110.1"/>
    <property type="molecule type" value="Genomic_DNA"/>
</dbReference>
<sequence>MKTAYLIISVFFTVSFAAPNPAAVKDVVEDGLEKRQSFGCGACKNGKRFCWSCTSGGCSDRHENC</sequence>
<accession>A0AA44WK32</accession>
<dbReference type="AlphaFoldDB" id="A0AA44WK32"/>
<evidence type="ECO:0000313" key="3">
    <source>
        <dbReference type="Proteomes" id="UP000236305"/>
    </source>
</evidence>
<keyword evidence="1" id="KW-0732">Signal</keyword>
<protein>
    <submittedName>
        <fullName evidence="2">Uncharacterized protein</fullName>
    </submittedName>
</protein>
<feature type="signal peptide" evidence="1">
    <location>
        <begin position="1"/>
        <end position="17"/>
    </location>
</feature>
<comment type="caution">
    <text evidence="2">The sequence shown here is derived from an EMBL/GenBank/DDBJ whole genome shotgun (WGS) entry which is preliminary data.</text>
</comment>